<evidence type="ECO:0000313" key="1">
    <source>
        <dbReference type="EMBL" id="CAC5377688.1"/>
    </source>
</evidence>
<accession>A0A6J8B1G2</accession>
<organism evidence="1 2">
    <name type="scientific">Mytilus coruscus</name>
    <name type="common">Sea mussel</name>
    <dbReference type="NCBI Taxonomy" id="42192"/>
    <lineage>
        <taxon>Eukaryota</taxon>
        <taxon>Metazoa</taxon>
        <taxon>Spiralia</taxon>
        <taxon>Lophotrochozoa</taxon>
        <taxon>Mollusca</taxon>
        <taxon>Bivalvia</taxon>
        <taxon>Autobranchia</taxon>
        <taxon>Pteriomorphia</taxon>
        <taxon>Mytilida</taxon>
        <taxon>Mytiloidea</taxon>
        <taxon>Mytilidae</taxon>
        <taxon>Mytilinae</taxon>
        <taxon>Mytilus</taxon>
    </lineage>
</organism>
<dbReference type="Proteomes" id="UP000507470">
    <property type="component" value="Unassembled WGS sequence"/>
</dbReference>
<dbReference type="EMBL" id="CACVKT020002382">
    <property type="protein sequence ID" value="CAC5377688.1"/>
    <property type="molecule type" value="Genomic_DNA"/>
</dbReference>
<sequence>MNGKDRFRYGKSALEVNKLHGLMREICQKSGLIGNYTTHSGKRTCATALYQAVIDEKKSWQERVTAPRHQTLMLLLSSYISFFVAVKTLAFDISHALAPPDFISTWKPIKAYCNPEVNISHGLNELPLKVEVQVKVFDTFLNKDMWFLATGSAQRGNDNTLPFGGVLYVYDNETIKIMAPGPKYKHQKPVL</sequence>
<protein>
    <submittedName>
        <fullName evidence="1">Uncharacterized protein</fullName>
    </submittedName>
</protein>
<proteinExistence type="predicted"/>
<dbReference type="AlphaFoldDB" id="A0A6J8B1G2"/>
<dbReference type="OrthoDB" id="6161072at2759"/>
<reference evidence="1 2" key="1">
    <citation type="submission" date="2020-06" db="EMBL/GenBank/DDBJ databases">
        <authorList>
            <person name="Li R."/>
            <person name="Bekaert M."/>
        </authorList>
    </citation>
    <scope>NUCLEOTIDE SEQUENCE [LARGE SCALE GENOMIC DNA]</scope>
    <source>
        <strain evidence="2">wild</strain>
    </source>
</reference>
<name>A0A6J8B1G2_MYTCO</name>
<keyword evidence="2" id="KW-1185">Reference proteome</keyword>
<gene>
    <name evidence="1" type="ORF">MCOR_13980</name>
</gene>
<evidence type="ECO:0000313" key="2">
    <source>
        <dbReference type="Proteomes" id="UP000507470"/>
    </source>
</evidence>